<dbReference type="EMBL" id="BRYA01000377">
    <property type="protein sequence ID" value="GMI48174.1"/>
    <property type="molecule type" value="Genomic_DNA"/>
</dbReference>
<feature type="transmembrane region" description="Helical" evidence="2">
    <location>
        <begin position="223"/>
        <end position="241"/>
    </location>
</feature>
<sequence>MELSEKGSAPIDETASTLSRLTPSISSISNVSSETSQSLANAVPSSSYSYTSNSSSLSGAGGGGEQVKSKKKKNGKRPVSTGSHSTLSPAHLLHSIMSTEGKAVKHVMSLGQQGVSAGILPPMKRLSWSLFMAVFALCALPPLVAVLCFSSMGWGLEVYRATKLTEYMVSIYVDIALLLIFLMFVLDAHLWKTPKQILFKRLVYSTILFLFALSVAFSAGQHPYGPICMHALGTPVWLFIGKHVLFKASFKDFVSWLPGPLFLLSIVQFTHWLIWTLGGKSKVEDGDAGPGNAWSITIRNRYAQQIYCPPNFEEYPHCESLYDPETNEWQVDLAVTCKEVYDTCLDAFMIWSMPLFVSLYMFFLSHMSVYVRIDELDAAPQGFQRLVVMLVFGLWCAASMSASNAAVTNAFIAFLLFCGLSTAVVFIFVHSRKSAEARLLTPFLTQMKKYFHKYGDWVRGFAILLCIPVLLFYALLSFISQSVRKSGLNKLVPPLPEEDRTLWLTRTCHNQFQEVKKWKWTSVLQKSLIIGLVIQTMTVLITKFTYLFLAWLKVEVRSMNLMSVTVIMVIVGILLFLFPPIPGVPIYFTSGIILVAAGEKTLGTPLAIAYTCGVNLVLKLLACSVQQKCIGGSLQKNVKIRQAVGMNTTLIRTMKLVLSKPGFSAVKVAILVGGPDWPTSVLCGILGLPLIPMLIGTLPVLIIIVPTVLSGSFVYLAEDYTWAGTASAISMSLNGLIIMALPAVTMFHIEKAMEEEKDALDKMPYDEEVKKADESEAQRVIMYREITSWKHLGIGWKMLMIVANIAMTFSCYLVMGASSLCFRKFTMKDSIKEDLDNRAMSLIKFWGWTAIAAFAFATVLLYIFDKWSNNKTDKAMASIDFGKHRMEKNASRRMEGEDEEEGRGSGGEGAVIHNALR</sequence>
<feature type="transmembrane region" description="Helical" evidence="2">
    <location>
        <begin position="845"/>
        <end position="864"/>
    </location>
</feature>
<name>A0A9W7LF40_9STRA</name>
<evidence type="ECO:0000313" key="3">
    <source>
        <dbReference type="EMBL" id="GMI48174.1"/>
    </source>
</evidence>
<keyword evidence="2" id="KW-1133">Transmembrane helix</keyword>
<feature type="transmembrane region" description="Helical" evidence="2">
    <location>
        <begin position="383"/>
        <end position="402"/>
    </location>
</feature>
<feature type="transmembrane region" description="Helical" evidence="2">
    <location>
        <begin position="130"/>
        <end position="155"/>
    </location>
</feature>
<dbReference type="AlphaFoldDB" id="A0A9W7LF40"/>
<dbReference type="Proteomes" id="UP001165065">
    <property type="component" value="Unassembled WGS sequence"/>
</dbReference>
<feature type="transmembrane region" description="Helical" evidence="2">
    <location>
        <begin position="457"/>
        <end position="479"/>
    </location>
</feature>
<feature type="transmembrane region" description="Helical" evidence="2">
    <location>
        <begin position="798"/>
        <end position="825"/>
    </location>
</feature>
<feature type="transmembrane region" description="Helical" evidence="2">
    <location>
        <begin position="561"/>
        <end position="581"/>
    </location>
</feature>
<comment type="caution">
    <text evidence="3">The sequence shown here is derived from an EMBL/GenBank/DDBJ whole genome shotgun (WGS) entry which is preliminary data.</text>
</comment>
<dbReference type="OrthoDB" id="498037at2759"/>
<feature type="transmembrane region" description="Helical" evidence="2">
    <location>
        <begin position="198"/>
        <end position="217"/>
    </location>
</feature>
<feature type="compositionally biased region" description="Low complexity" evidence="1">
    <location>
        <begin position="24"/>
        <end position="38"/>
    </location>
</feature>
<proteinExistence type="predicted"/>
<evidence type="ECO:0000256" key="2">
    <source>
        <dbReference type="SAM" id="Phobius"/>
    </source>
</evidence>
<feature type="transmembrane region" description="Helical" evidence="2">
    <location>
        <begin position="167"/>
        <end position="186"/>
    </location>
</feature>
<protein>
    <submittedName>
        <fullName evidence="3">Uncharacterized protein</fullName>
    </submittedName>
</protein>
<feature type="transmembrane region" description="Helical" evidence="2">
    <location>
        <begin position="601"/>
        <end position="618"/>
    </location>
</feature>
<evidence type="ECO:0000313" key="4">
    <source>
        <dbReference type="Proteomes" id="UP001165065"/>
    </source>
</evidence>
<keyword evidence="2" id="KW-0812">Transmembrane</keyword>
<feature type="region of interest" description="Disordered" evidence="1">
    <location>
        <begin position="888"/>
        <end position="917"/>
    </location>
</feature>
<feature type="region of interest" description="Disordered" evidence="1">
    <location>
        <begin position="1"/>
        <end position="87"/>
    </location>
</feature>
<feature type="transmembrane region" description="Helical" evidence="2">
    <location>
        <begin position="528"/>
        <end position="549"/>
    </location>
</feature>
<feature type="transmembrane region" description="Helical" evidence="2">
    <location>
        <begin position="408"/>
        <end position="429"/>
    </location>
</feature>
<feature type="transmembrane region" description="Helical" evidence="2">
    <location>
        <begin position="348"/>
        <end position="371"/>
    </location>
</feature>
<organism evidence="3 4">
    <name type="scientific">Triparma columacea</name>
    <dbReference type="NCBI Taxonomy" id="722753"/>
    <lineage>
        <taxon>Eukaryota</taxon>
        <taxon>Sar</taxon>
        <taxon>Stramenopiles</taxon>
        <taxon>Ochrophyta</taxon>
        <taxon>Bolidophyceae</taxon>
        <taxon>Parmales</taxon>
        <taxon>Triparmaceae</taxon>
        <taxon>Triparma</taxon>
    </lineage>
</organism>
<feature type="transmembrane region" description="Helical" evidence="2">
    <location>
        <begin position="253"/>
        <end position="275"/>
    </location>
</feature>
<feature type="compositionally biased region" description="Low complexity" evidence="1">
    <location>
        <begin position="45"/>
        <end position="58"/>
    </location>
</feature>
<keyword evidence="2" id="KW-0472">Membrane</keyword>
<feature type="compositionally biased region" description="Polar residues" evidence="1">
    <location>
        <begin position="14"/>
        <end position="23"/>
    </location>
</feature>
<keyword evidence="4" id="KW-1185">Reference proteome</keyword>
<reference evidence="4" key="1">
    <citation type="journal article" date="2023" name="Commun. Biol.">
        <title>Genome analysis of Parmales, the sister group of diatoms, reveals the evolutionary specialization of diatoms from phago-mixotrophs to photoautotrophs.</title>
        <authorList>
            <person name="Ban H."/>
            <person name="Sato S."/>
            <person name="Yoshikawa S."/>
            <person name="Yamada K."/>
            <person name="Nakamura Y."/>
            <person name="Ichinomiya M."/>
            <person name="Sato N."/>
            <person name="Blanc-Mathieu R."/>
            <person name="Endo H."/>
            <person name="Kuwata A."/>
            <person name="Ogata H."/>
        </authorList>
    </citation>
    <scope>NUCLEOTIDE SEQUENCE [LARGE SCALE GENOMIC DNA]</scope>
</reference>
<accession>A0A9W7LF40</accession>
<gene>
    <name evidence="3" type="ORF">TrCOL_g12619</name>
</gene>
<feature type="transmembrane region" description="Helical" evidence="2">
    <location>
        <begin position="722"/>
        <end position="747"/>
    </location>
</feature>
<evidence type="ECO:0000256" key="1">
    <source>
        <dbReference type="SAM" id="MobiDB-lite"/>
    </source>
</evidence>
<feature type="transmembrane region" description="Helical" evidence="2">
    <location>
        <begin position="694"/>
        <end position="716"/>
    </location>
</feature>